<dbReference type="GO" id="GO:0003729">
    <property type="term" value="F:mRNA binding"/>
    <property type="evidence" value="ECO:0007669"/>
    <property type="project" value="TreeGrafter"/>
</dbReference>
<dbReference type="HAMAP" id="MF_01366">
    <property type="entry name" value="Ribosomal_uL13"/>
    <property type="match status" value="1"/>
</dbReference>
<dbReference type="GO" id="GO:0006412">
    <property type="term" value="P:translation"/>
    <property type="evidence" value="ECO:0007669"/>
    <property type="project" value="InterPro"/>
</dbReference>
<sequence>MLCITIISEFKQWRAFAKDWLIYDAFMQCPMLSAERIAKYLMGKHIRYYDPTSDFGAHVVVINSRYIAAKDNSRYWRRFIYTSHTRFPVNRVEETMGEIHQRDPTEVIRLETKAILRNNESRKYQLFRLHIYPENIETVPKDIIANVSGVIPQVMRVPKRLDEYSPSELKEFPKLFDWPEDYHVAPLSPIAMKLATKKFKIMLLYPVYYVLWSFKCIK</sequence>
<protein>
    <submittedName>
        <fullName evidence="4">Hypotherical protein</fullName>
    </submittedName>
</protein>
<dbReference type="InterPro" id="IPR005822">
    <property type="entry name" value="Ribosomal_uL13"/>
</dbReference>
<reference evidence="4" key="1">
    <citation type="journal article" date="2009" name="Nature">
        <title>The Schistosoma japonicum genome reveals features of host-parasite interplay.</title>
        <authorList>
            <person name="Liu F."/>
            <person name="Zhou Y."/>
            <person name="Wang Z.Q."/>
            <person name="Lu G."/>
            <person name="Zheng H."/>
            <person name="Brindley P.J."/>
            <person name="McManus D.P."/>
            <person name="Blair D."/>
            <person name="Zhang Q.H."/>
            <person name="Zhong Y."/>
            <person name="Wang S."/>
            <person name="Han Z.G."/>
            <person name="Chen Z."/>
        </authorList>
    </citation>
    <scope>NUCLEOTIDE SEQUENCE</scope>
    <source>
        <strain evidence="4">Anhui</strain>
    </source>
</reference>
<dbReference type="SUPFAM" id="SSF52161">
    <property type="entry name" value="Ribosomal protein L13"/>
    <property type="match status" value="1"/>
</dbReference>
<dbReference type="GO" id="GO:0003735">
    <property type="term" value="F:structural constituent of ribosome"/>
    <property type="evidence" value="ECO:0007669"/>
    <property type="project" value="InterPro"/>
</dbReference>
<dbReference type="AlphaFoldDB" id="C1LJK3"/>
<name>C1LJK3_SCHJA</name>
<comment type="similarity">
    <text evidence="1">Belongs to the universal ribosomal protein uL13 family.</text>
</comment>
<reference evidence="4" key="2">
    <citation type="submission" date="2009-03" db="EMBL/GenBank/DDBJ databases">
        <authorList>
            <person name="Gang L."/>
        </authorList>
    </citation>
    <scope>NUCLEOTIDE SEQUENCE</scope>
    <source>
        <strain evidence="4">Anhui</strain>
    </source>
</reference>
<accession>C1LJK3</accession>
<dbReference type="GO" id="GO:0017148">
    <property type="term" value="P:negative regulation of translation"/>
    <property type="evidence" value="ECO:0007669"/>
    <property type="project" value="TreeGrafter"/>
</dbReference>
<evidence type="ECO:0000313" key="4">
    <source>
        <dbReference type="EMBL" id="CAX74881.1"/>
    </source>
</evidence>
<proteinExistence type="evidence at transcript level"/>
<evidence type="ECO:0000256" key="3">
    <source>
        <dbReference type="ARBA" id="ARBA00023274"/>
    </source>
</evidence>
<dbReference type="InterPro" id="IPR036899">
    <property type="entry name" value="Ribosomal_uL13_sf"/>
</dbReference>
<keyword evidence="3" id="KW-0687">Ribonucleoprotein</keyword>
<organism evidence="4">
    <name type="scientific">Schistosoma japonicum</name>
    <name type="common">Blood fluke</name>
    <dbReference type="NCBI Taxonomy" id="6182"/>
    <lineage>
        <taxon>Eukaryota</taxon>
        <taxon>Metazoa</taxon>
        <taxon>Spiralia</taxon>
        <taxon>Lophotrochozoa</taxon>
        <taxon>Platyhelminthes</taxon>
        <taxon>Trematoda</taxon>
        <taxon>Digenea</taxon>
        <taxon>Strigeidida</taxon>
        <taxon>Schistosomatoidea</taxon>
        <taxon>Schistosomatidae</taxon>
        <taxon>Schistosoma</taxon>
    </lineage>
</organism>
<evidence type="ECO:0000256" key="1">
    <source>
        <dbReference type="ARBA" id="ARBA00006227"/>
    </source>
</evidence>
<dbReference type="Pfam" id="PF00572">
    <property type="entry name" value="Ribosomal_L13"/>
    <property type="match status" value="1"/>
</dbReference>
<dbReference type="EMBL" id="FN319153">
    <property type="protein sequence ID" value="CAX74881.1"/>
    <property type="molecule type" value="mRNA"/>
</dbReference>
<dbReference type="PANTHER" id="PTHR11545:SF2">
    <property type="entry name" value="LARGE RIBOSOMAL SUBUNIT PROTEIN UL13M"/>
    <property type="match status" value="1"/>
</dbReference>
<dbReference type="Gene3D" id="3.90.1180.10">
    <property type="entry name" value="Ribosomal protein L13"/>
    <property type="match status" value="1"/>
</dbReference>
<keyword evidence="2" id="KW-0689">Ribosomal protein</keyword>
<dbReference type="GO" id="GO:0005762">
    <property type="term" value="C:mitochondrial large ribosomal subunit"/>
    <property type="evidence" value="ECO:0007669"/>
    <property type="project" value="TreeGrafter"/>
</dbReference>
<evidence type="ECO:0000256" key="2">
    <source>
        <dbReference type="ARBA" id="ARBA00022980"/>
    </source>
</evidence>
<dbReference type="PANTHER" id="PTHR11545">
    <property type="entry name" value="RIBOSOMAL PROTEIN L13"/>
    <property type="match status" value="1"/>
</dbReference>
<dbReference type="CDD" id="cd00392">
    <property type="entry name" value="Ribosomal_L13"/>
    <property type="match status" value="1"/>
</dbReference>